<dbReference type="HOGENOM" id="CLU_058422_0_0_3"/>
<dbReference type="Pfam" id="PF13578">
    <property type="entry name" value="Methyltransf_24"/>
    <property type="match status" value="1"/>
</dbReference>
<reference evidence="1 2" key="1">
    <citation type="submission" date="2012-06" db="EMBL/GenBank/DDBJ databases">
        <title>Finished chromosome of genome of Microcoleus sp. PCC 7113.</title>
        <authorList>
            <consortium name="US DOE Joint Genome Institute"/>
            <person name="Gugger M."/>
            <person name="Coursin T."/>
            <person name="Rippka R."/>
            <person name="Tandeau De Marsac N."/>
            <person name="Huntemann M."/>
            <person name="Wei C.-L."/>
            <person name="Han J."/>
            <person name="Detter J.C."/>
            <person name="Han C."/>
            <person name="Tapia R."/>
            <person name="Chen A."/>
            <person name="Kyrpides N."/>
            <person name="Mavromatis K."/>
            <person name="Markowitz V."/>
            <person name="Szeto E."/>
            <person name="Ivanova N."/>
            <person name="Pagani I."/>
            <person name="Pati A."/>
            <person name="Goodwin L."/>
            <person name="Nordberg H.P."/>
            <person name="Cantor M.N."/>
            <person name="Hua S.X."/>
            <person name="Woyke T."/>
            <person name="Kerfeld C.A."/>
        </authorList>
    </citation>
    <scope>NUCLEOTIDE SEQUENCE [LARGE SCALE GENOMIC DNA]</scope>
    <source>
        <strain evidence="1 2">PCC 7113</strain>
    </source>
</reference>
<protein>
    <recommendedName>
        <fullName evidence="3">Class I SAM-dependent methyltransferase</fullName>
    </recommendedName>
</protein>
<dbReference type="SUPFAM" id="SSF53335">
    <property type="entry name" value="S-adenosyl-L-methionine-dependent methyltransferases"/>
    <property type="match status" value="1"/>
</dbReference>
<accession>K9WKV4</accession>
<evidence type="ECO:0000313" key="1">
    <source>
        <dbReference type="EMBL" id="AFZ20137.1"/>
    </source>
</evidence>
<dbReference type="EMBL" id="CP003630">
    <property type="protein sequence ID" value="AFZ20137.1"/>
    <property type="molecule type" value="Genomic_DNA"/>
</dbReference>
<evidence type="ECO:0008006" key="3">
    <source>
        <dbReference type="Google" id="ProtNLM"/>
    </source>
</evidence>
<dbReference type="Proteomes" id="UP000010471">
    <property type="component" value="Chromosome"/>
</dbReference>
<evidence type="ECO:0000313" key="2">
    <source>
        <dbReference type="Proteomes" id="UP000010471"/>
    </source>
</evidence>
<gene>
    <name evidence="1" type="ORF">Mic7113_4444</name>
</gene>
<sequence length="320" mass="37757">MLPKILNEAIDGLLLSIFKKAPFRLINRFLWLFHRNPTLGDKWGYYIRKFHYYDPLPNFSDITQEQVLKRRIPKAIDWNLEAQINLIKKLSLYQSEIFHIKDDKDFNLKFNFFNNFYSEVDAAIYYTLIREIKPRKIIEIGCGYSTQIAALAIAQNQQEGKTGKIICIEPYPEPQLVEANLDVELLIERVENIDLKIFEQLSSGDVLFIDSTHTVKFGSDVCREILEILPALASGVWIHFHDIFFPYDYPPQWLIEKRLAWNEQYMLEAFLAYNSHFEVVLANHWLSVDYPQEVANIWPGVVNWEKDPYHHCAGLWLRKK</sequence>
<dbReference type="KEGG" id="mic:Mic7113_4444"/>
<dbReference type="InterPro" id="IPR029063">
    <property type="entry name" value="SAM-dependent_MTases_sf"/>
</dbReference>
<dbReference type="Gene3D" id="3.40.50.150">
    <property type="entry name" value="Vaccinia Virus protein VP39"/>
    <property type="match status" value="1"/>
</dbReference>
<dbReference type="eggNOG" id="COG4122">
    <property type="taxonomic scope" value="Bacteria"/>
</dbReference>
<organism evidence="1 2">
    <name type="scientific">Allocoleopsis franciscana PCC 7113</name>
    <dbReference type="NCBI Taxonomy" id="1173027"/>
    <lineage>
        <taxon>Bacteria</taxon>
        <taxon>Bacillati</taxon>
        <taxon>Cyanobacteriota</taxon>
        <taxon>Cyanophyceae</taxon>
        <taxon>Coleofasciculales</taxon>
        <taxon>Coleofasciculaceae</taxon>
        <taxon>Allocoleopsis</taxon>
        <taxon>Allocoleopsis franciscana</taxon>
    </lineage>
</organism>
<name>K9WKV4_9CYAN</name>
<keyword evidence="2" id="KW-1185">Reference proteome</keyword>
<dbReference type="AlphaFoldDB" id="K9WKV4"/>
<proteinExistence type="predicted"/>
<dbReference type="STRING" id="1173027.Mic7113_4444"/>